<comment type="caution">
    <text evidence="6">The sequence shown here is derived from an EMBL/GenBank/DDBJ whole genome shotgun (WGS) entry which is preliminary data.</text>
</comment>
<dbReference type="Gene3D" id="3.40.1190.20">
    <property type="match status" value="1"/>
</dbReference>
<feature type="domain" description="Carbohydrate kinase PfkB" evidence="5">
    <location>
        <begin position="11"/>
        <end position="298"/>
    </location>
</feature>
<dbReference type="PANTHER" id="PTHR10584">
    <property type="entry name" value="SUGAR KINASE"/>
    <property type="match status" value="1"/>
</dbReference>
<dbReference type="SUPFAM" id="SSF53613">
    <property type="entry name" value="Ribokinase-like"/>
    <property type="match status" value="1"/>
</dbReference>
<dbReference type="GO" id="GO:0006796">
    <property type="term" value="P:phosphate-containing compound metabolic process"/>
    <property type="evidence" value="ECO:0007669"/>
    <property type="project" value="UniProtKB-ARBA"/>
</dbReference>
<dbReference type="PROSITE" id="PS00584">
    <property type="entry name" value="PFKB_KINASES_2"/>
    <property type="match status" value="1"/>
</dbReference>
<protein>
    <recommendedName>
        <fullName evidence="5">Carbohydrate kinase PfkB domain-containing protein</fullName>
    </recommendedName>
</protein>
<organism evidence="6 7">
    <name type="scientific">Sulfobacillus acidophilus</name>
    <dbReference type="NCBI Taxonomy" id="53633"/>
    <lineage>
        <taxon>Bacteria</taxon>
        <taxon>Bacillati</taxon>
        <taxon>Bacillota</taxon>
        <taxon>Clostridia</taxon>
        <taxon>Eubacteriales</taxon>
        <taxon>Clostridiales Family XVII. Incertae Sedis</taxon>
        <taxon>Sulfobacillus</taxon>
    </lineage>
</organism>
<evidence type="ECO:0000256" key="4">
    <source>
        <dbReference type="RuleBase" id="RU003704"/>
    </source>
</evidence>
<evidence type="ECO:0000259" key="5">
    <source>
        <dbReference type="Pfam" id="PF00294"/>
    </source>
</evidence>
<dbReference type="EMBL" id="PXYV01000042">
    <property type="protein sequence ID" value="PSR21106.1"/>
    <property type="molecule type" value="Genomic_DNA"/>
</dbReference>
<accession>A0A2T2WFU6</accession>
<dbReference type="Proteomes" id="UP000241848">
    <property type="component" value="Unassembled WGS sequence"/>
</dbReference>
<evidence type="ECO:0000256" key="1">
    <source>
        <dbReference type="ARBA" id="ARBA00010688"/>
    </source>
</evidence>
<dbReference type="InterPro" id="IPR002139">
    <property type="entry name" value="Ribo/fructo_kinase"/>
</dbReference>
<dbReference type="Pfam" id="PF00294">
    <property type="entry name" value="PfkB"/>
    <property type="match status" value="1"/>
</dbReference>
<proteinExistence type="inferred from homology"/>
<name>A0A2T2WFU6_9FIRM</name>
<keyword evidence="2 4" id="KW-0808">Transferase</keyword>
<evidence type="ECO:0000256" key="3">
    <source>
        <dbReference type="ARBA" id="ARBA00022777"/>
    </source>
</evidence>
<gene>
    <name evidence="6" type="ORF">C7B45_12130</name>
</gene>
<evidence type="ECO:0000313" key="7">
    <source>
        <dbReference type="Proteomes" id="UP000241848"/>
    </source>
</evidence>
<comment type="similarity">
    <text evidence="1 4">Belongs to the carbohydrate kinase PfkB family.</text>
</comment>
<dbReference type="InterPro" id="IPR011611">
    <property type="entry name" value="PfkB_dom"/>
</dbReference>
<reference evidence="6 7" key="1">
    <citation type="journal article" date="2014" name="BMC Genomics">
        <title>Comparison of environmental and isolate Sulfobacillus genomes reveals diverse carbon, sulfur, nitrogen, and hydrogen metabolisms.</title>
        <authorList>
            <person name="Justice N.B."/>
            <person name="Norman A."/>
            <person name="Brown C.T."/>
            <person name="Singh A."/>
            <person name="Thomas B.C."/>
            <person name="Banfield J.F."/>
        </authorList>
    </citation>
    <scope>NUCLEOTIDE SEQUENCE [LARGE SCALE GENOMIC DNA]</scope>
    <source>
        <strain evidence="6">AMDSBA3</strain>
    </source>
</reference>
<dbReference type="PRINTS" id="PR00990">
    <property type="entry name" value="RIBOKINASE"/>
</dbReference>
<dbReference type="PANTHER" id="PTHR10584:SF166">
    <property type="entry name" value="RIBOKINASE"/>
    <property type="match status" value="1"/>
</dbReference>
<dbReference type="InterPro" id="IPR002173">
    <property type="entry name" value="Carboh/pur_kinase_PfkB_CS"/>
</dbReference>
<dbReference type="GO" id="GO:0016301">
    <property type="term" value="F:kinase activity"/>
    <property type="evidence" value="ECO:0007669"/>
    <property type="project" value="UniProtKB-KW"/>
</dbReference>
<evidence type="ECO:0000256" key="2">
    <source>
        <dbReference type="ARBA" id="ARBA00022679"/>
    </source>
</evidence>
<dbReference type="AlphaFoldDB" id="A0A2T2WFU6"/>
<dbReference type="InterPro" id="IPR029056">
    <property type="entry name" value="Ribokinase-like"/>
</dbReference>
<sequence>MEDDGVPVKFDLVVHGICFADLIYSEIPHLPEPGEEVFCGDFGFSGGGAFITAVAAARLGLKVAIVAPFGSGALEQVLKRWLDDEGVDTTWTYDVPEPRPYVTVAMNHGGDRGFLTYVSSEDEDRLMEHSLGVFDRLVPRWVHLGARPGGLALARRIKALGGQLSLDVGWNPSWLRDPELLEIVQCADLFLPNRSEAQLMTNTSTIEAAVERLSLYTGRVVVTDGERGGAFKDEVHPLRRFEADPAPIKDTTGAGDNFTAGVLAGLIHGVDLDQAVKLGSFCGRESVQALGGSTNSPTWMQANAYLRSYGWQLTPWRDRGD</sequence>
<keyword evidence="3 4" id="KW-0418">Kinase</keyword>
<evidence type="ECO:0000313" key="6">
    <source>
        <dbReference type="EMBL" id="PSR21106.1"/>
    </source>
</evidence>